<proteinExistence type="predicted"/>
<evidence type="ECO:0000313" key="1">
    <source>
        <dbReference type="EMBL" id="GAA1678451.1"/>
    </source>
</evidence>
<sequence>MAAESRLTHRIFGYPGSERLVVLIGTGVGVAMDPLPAETAARKVTVLAVALGEATMLDPGGYGGETPAEQTADWLVALTRQTLAAMEPTAAQSAGVVVYGPAMDVAVRAAALLGEEVDRLALVAVATPEQPLDRDDLGELIGRITAEALIINDDSAAESASWYAERLASAQVELVAQAAPLPLSAVWGRALSHVAPDAGR</sequence>
<protein>
    <recommendedName>
        <fullName evidence="3">Alpha/beta hydrolase</fullName>
    </recommendedName>
</protein>
<organism evidence="1 2">
    <name type="scientific">Microbacterium lacus</name>
    <dbReference type="NCBI Taxonomy" id="415217"/>
    <lineage>
        <taxon>Bacteria</taxon>
        <taxon>Bacillati</taxon>
        <taxon>Actinomycetota</taxon>
        <taxon>Actinomycetes</taxon>
        <taxon>Micrococcales</taxon>
        <taxon>Microbacteriaceae</taxon>
        <taxon>Microbacterium</taxon>
    </lineage>
</organism>
<comment type="caution">
    <text evidence="1">The sequence shown here is derived from an EMBL/GenBank/DDBJ whole genome shotgun (WGS) entry which is preliminary data.</text>
</comment>
<reference evidence="1 2" key="1">
    <citation type="journal article" date="2019" name="Int. J. Syst. Evol. Microbiol.">
        <title>The Global Catalogue of Microorganisms (GCM) 10K type strain sequencing project: providing services to taxonomists for standard genome sequencing and annotation.</title>
        <authorList>
            <consortium name="The Broad Institute Genomics Platform"/>
            <consortium name="The Broad Institute Genome Sequencing Center for Infectious Disease"/>
            <person name="Wu L."/>
            <person name="Ma J."/>
        </authorList>
    </citation>
    <scope>NUCLEOTIDE SEQUENCE [LARGE SCALE GENOMIC DNA]</scope>
    <source>
        <strain evidence="1 2">JCM 15575</strain>
    </source>
</reference>
<dbReference type="EMBL" id="BAAAPK010000001">
    <property type="protein sequence ID" value="GAA1678451.1"/>
    <property type="molecule type" value="Genomic_DNA"/>
</dbReference>
<evidence type="ECO:0008006" key="3">
    <source>
        <dbReference type="Google" id="ProtNLM"/>
    </source>
</evidence>
<dbReference type="RefSeq" id="WP_344054675.1">
    <property type="nucleotide sequence ID" value="NZ_BAAAPK010000001.1"/>
</dbReference>
<gene>
    <name evidence="1" type="ORF">GCM10009807_22950</name>
</gene>
<keyword evidence="2" id="KW-1185">Reference proteome</keyword>
<name>A0ABN2GXH9_9MICO</name>
<evidence type="ECO:0000313" key="2">
    <source>
        <dbReference type="Proteomes" id="UP001500596"/>
    </source>
</evidence>
<dbReference type="Proteomes" id="UP001500596">
    <property type="component" value="Unassembled WGS sequence"/>
</dbReference>
<accession>A0ABN2GXH9</accession>